<sequence length="378" mass="39387">MRYGFRTPFTGGDARRHGLAAGGALLGGLLMACVAYALIPLPALAQQDDYSVQNIAMSADAADAVAARDQAIADAERRGLQILIGRLSNGGQPPSLDSVPIDRVVQSYEIASEQVGAKSYKGTLNVAYVPARVRDIMSRNNISVVHQTQPTLIVPAMSGDNGLALWFDADVWRGALGTAAASDPRLKLNLPLSDAEDLADLTPAQAQAKDADAFGKLRTRYQVSNVVLAILKTDASGAPTAVSLQNIMGGALRGDTDLQVPAGDDAMAAAANAVVSALRDAGKPAVAVAAGPTQSMSVLVPLVDLASWVQIKRGLGDVHEVKAVQVNSFSRSQAQITLTYAGDVGTLQSNLNGRGFELLSENGQWRLQRAGVANPGAL</sequence>
<keyword evidence="2" id="KW-1185">Reference proteome</keyword>
<dbReference type="EMBL" id="FYEH01000001">
    <property type="protein sequence ID" value="SNB55528.1"/>
    <property type="molecule type" value="Genomic_DNA"/>
</dbReference>
<gene>
    <name evidence="1" type="ORF">SAMN07250955_101488</name>
</gene>
<name>A0A212Q824_9PROT</name>
<dbReference type="Pfam" id="PF09839">
    <property type="entry name" value="DUF2066"/>
    <property type="match status" value="1"/>
</dbReference>
<dbReference type="AlphaFoldDB" id="A0A212Q824"/>
<evidence type="ECO:0000313" key="2">
    <source>
        <dbReference type="Proteomes" id="UP000197065"/>
    </source>
</evidence>
<protein>
    <recommendedName>
        <fullName evidence="3">DUF2066 domain-containing protein</fullName>
    </recommendedName>
</protein>
<proteinExistence type="predicted"/>
<reference evidence="1 2" key="1">
    <citation type="submission" date="2017-06" db="EMBL/GenBank/DDBJ databases">
        <authorList>
            <person name="Kim H.J."/>
            <person name="Triplett B.A."/>
        </authorList>
    </citation>
    <scope>NUCLEOTIDE SEQUENCE [LARGE SCALE GENOMIC DNA]</scope>
    <source>
        <strain evidence="1 2">B29T1</strain>
    </source>
</reference>
<evidence type="ECO:0000313" key="1">
    <source>
        <dbReference type="EMBL" id="SNB55528.1"/>
    </source>
</evidence>
<dbReference type="InterPro" id="IPR018642">
    <property type="entry name" value="DUF2066"/>
</dbReference>
<evidence type="ECO:0008006" key="3">
    <source>
        <dbReference type="Google" id="ProtNLM"/>
    </source>
</evidence>
<dbReference type="Proteomes" id="UP000197065">
    <property type="component" value="Unassembled WGS sequence"/>
</dbReference>
<dbReference type="PROSITE" id="PS51257">
    <property type="entry name" value="PROKAR_LIPOPROTEIN"/>
    <property type="match status" value="1"/>
</dbReference>
<accession>A0A212Q824</accession>
<organism evidence="1 2">
    <name type="scientific">Arboricoccus pini</name>
    <dbReference type="NCBI Taxonomy" id="1963835"/>
    <lineage>
        <taxon>Bacteria</taxon>
        <taxon>Pseudomonadati</taxon>
        <taxon>Pseudomonadota</taxon>
        <taxon>Alphaproteobacteria</taxon>
        <taxon>Geminicoccales</taxon>
        <taxon>Geminicoccaceae</taxon>
        <taxon>Arboricoccus</taxon>
    </lineage>
</organism>